<dbReference type="SUPFAM" id="SSF46785">
    <property type="entry name" value="Winged helix' DNA-binding domain"/>
    <property type="match status" value="1"/>
</dbReference>
<dbReference type="Gene3D" id="1.20.120.530">
    <property type="entry name" value="GntR ligand-binding domain-like"/>
    <property type="match status" value="1"/>
</dbReference>
<evidence type="ECO:0000256" key="2">
    <source>
        <dbReference type="ARBA" id="ARBA00023125"/>
    </source>
</evidence>
<dbReference type="RefSeq" id="WP_069955740.1">
    <property type="nucleotide sequence ID" value="NZ_CAQJQL010000087.1"/>
</dbReference>
<proteinExistence type="predicted"/>
<dbReference type="SMART" id="SM00895">
    <property type="entry name" value="FCD"/>
    <property type="match status" value="1"/>
</dbReference>
<dbReference type="Proteomes" id="UP000032483">
    <property type="component" value="Unassembled WGS sequence"/>
</dbReference>
<dbReference type="Pfam" id="PF07729">
    <property type="entry name" value="FCD"/>
    <property type="match status" value="1"/>
</dbReference>
<dbReference type="AlphaFoldDB" id="A0A0D8IYQ6"/>
<dbReference type="GeneID" id="42857406"/>
<dbReference type="InterPro" id="IPR008920">
    <property type="entry name" value="TF_FadR/GntR_C"/>
</dbReference>
<accession>A0A0D8IYQ6</accession>
<dbReference type="PRINTS" id="PR00035">
    <property type="entry name" value="HTHGNTR"/>
</dbReference>
<gene>
    <name evidence="5" type="ORF">TQ39_12565</name>
</gene>
<dbReference type="GO" id="GO:0003700">
    <property type="term" value="F:DNA-binding transcription factor activity"/>
    <property type="evidence" value="ECO:0007669"/>
    <property type="project" value="InterPro"/>
</dbReference>
<name>A0A0D8IYQ6_9FIRM</name>
<keyword evidence="3" id="KW-0804">Transcription</keyword>
<feature type="domain" description="HTH gntR-type" evidence="4">
    <location>
        <begin position="10"/>
        <end position="78"/>
    </location>
</feature>
<dbReference type="EMBL" id="JXXK01000018">
    <property type="protein sequence ID" value="KJF39426.1"/>
    <property type="molecule type" value="Genomic_DNA"/>
</dbReference>
<dbReference type="InterPro" id="IPR036388">
    <property type="entry name" value="WH-like_DNA-bd_sf"/>
</dbReference>
<evidence type="ECO:0000259" key="4">
    <source>
        <dbReference type="PROSITE" id="PS50949"/>
    </source>
</evidence>
<dbReference type="PATRIC" id="fig|1550024.3.peg.2873"/>
<protein>
    <submittedName>
        <fullName evidence="5">GntR family transcriptional regulator</fullName>
    </submittedName>
</protein>
<comment type="caution">
    <text evidence="5">The sequence shown here is derived from an EMBL/GenBank/DDBJ whole genome shotgun (WGS) entry which is preliminary data.</text>
</comment>
<reference evidence="5" key="1">
    <citation type="submission" date="2015-02" db="EMBL/GenBank/DDBJ databases">
        <title>A novel member of the family Ruminococcaceae isolated from human feces.</title>
        <authorList>
            <person name="Shkoporov A.N."/>
            <person name="Chaplin A.V."/>
            <person name="Motuzova O.V."/>
            <person name="Kafarskaia L.I."/>
            <person name="Khokhlova E.V."/>
            <person name="Efimov B.A."/>
        </authorList>
    </citation>
    <scope>NUCLEOTIDE SEQUENCE [LARGE SCALE GENOMIC DNA]</scope>
    <source>
        <strain evidence="5">585-1</strain>
    </source>
</reference>
<keyword evidence="6" id="KW-1185">Reference proteome</keyword>
<evidence type="ECO:0000313" key="5">
    <source>
        <dbReference type="EMBL" id="KJF39426.1"/>
    </source>
</evidence>
<dbReference type="PROSITE" id="PS50949">
    <property type="entry name" value="HTH_GNTR"/>
    <property type="match status" value="1"/>
</dbReference>
<evidence type="ECO:0000313" key="6">
    <source>
        <dbReference type="Proteomes" id="UP000032483"/>
    </source>
</evidence>
<dbReference type="SUPFAM" id="SSF48008">
    <property type="entry name" value="GntR ligand-binding domain-like"/>
    <property type="match status" value="1"/>
</dbReference>
<evidence type="ECO:0000256" key="3">
    <source>
        <dbReference type="ARBA" id="ARBA00023163"/>
    </source>
</evidence>
<evidence type="ECO:0000256" key="1">
    <source>
        <dbReference type="ARBA" id="ARBA00023015"/>
    </source>
</evidence>
<dbReference type="GO" id="GO:0003677">
    <property type="term" value="F:DNA binding"/>
    <property type="evidence" value="ECO:0007669"/>
    <property type="project" value="UniProtKB-KW"/>
</dbReference>
<dbReference type="InterPro" id="IPR036390">
    <property type="entry name" value="WH_DNA-bd_sf"/>
</dbReference>
<organism evidence="5 6">
    <name type="scientific">Ruthenibacterium lactatiformans</name>
    <dbReference type="NCBI Taxonomy" id="1550024"/>
    <lineage>
        <taxon>Bacteria</taxon>
        <taxon>Bacillati</taxon>
        <taxon>Bacillota</taxon>
        <taxon>Clostridia</taxon>
        <taxon>Eubacteriales</taxon>
        <taxon>Oscillospiraceae</taxon>
        <taxon>Ruthenibacterium</taxon>
    </lineage>
</organism>
<dbReference type="Gene3D" id="1.10.10.10">
    <property type="entry name" value="Winged helix-like DNA-binding domain superfamily/Winged helix DNA-binding domain"/>
    <property type="match status" value="1"/>
</dbReference>
<dbReference type="PANTHER" id="PTHR43537">
    <property type="entry name" value="TRANSCRIPTIONAL REGULATOR, GNTR FAMILY"/>
    <property type="match status" value="1"/>
</dbReference>
<dbReference type="PANTHER" id="PTHR43537:SF5">
    <property type="entry name" value="UXU OPERON TRANSCRIPTIONAL REGULATOR"/>
    <property type="match status" value="1"/>
</dbReference>
<keyword evidence="1" id="KW-0805">Transcription regulation</keyword>
<dbReference type="SMART" id="SM00345">
    <property type="entry name" value="HTH_GNTR"/>
    <property type="match status" value="1"/>
</dbReference>
<dbReference type="InterPro" id="IPR011711">
    <property type="entry name" value="GntR_C"/>
</dbReference>
<dbReference type="Pfam" id="PF00392">
    <property type="entry name" value="GntR"/>
    <property type="match status" value="1"/>
</dbReference>
<keyword evidence="2" id="KW-0238">DNA-binding</keyword>
<dbReference type="InterPro" id="IPR000524">
    <property type="entry name" value="Tscrpt_reg_HTH_GntR"/>
</dbReference>
<sequence length="233" mass="26201">MFTEVKQTSKPLPQLVSEEIEKLIVLGEFKPGDRLPSEYELAQRLGVGRSTVREATKALVSRNILEVHRGNGTFVCEQTGLVQDPLGLRFQPDKKRLGLDLCEVRLMIEPEIAALAAQKATEEEIARMQALCDAIEEKVRRNENYGALDQQLHTLWAACTRNAIMPNLVPILSQAIPLFIDITKRALQMQSLRTHQAVVDAIRARDSEAARQAMRVHLEDNRRSIEALPDDDS</sequence>
<dbReference type="CDD" id="cd07377">
    <property type="entry name" value="WHTH_GntR"/>
    <property type="match status" value="1"/>
</dbReference>